<dbReference type="Gene3D" id="3.40.50.1820">
    <property type="entry name" value="alpha/beta hydrolase"/>
    <property type="match status" value="1"/>
</dbReference>
<evidence type="ECO:0000256" key="1">
    <source>
        <dbReference type="ARBA" id="ARBA00006499"/>
    </source>
</evidence>
<dbReference type="OrthoDB" id="2418081at2759"/>
<evidence type="ECO:0000256" key="7">
    <source>
        <dbReference type="ARBA" id="ARBA00029392"/>
    </source>
</evidence>
<dbReference type="GO" id="GO:0008474">
    <property type="term" value="F:palmitoyl-(protein) hydrolase activity"/>
    <property type="evidence" value="ECO:0007669"/>
    <property type="project" value="UniProtKB-EC"/>
</dbReference>
<keyword evidence="4" id="KW-0719">Serine esterase</keyword>
<dbReference type="GO" id="GO:0006631">
    <property type="term" value="P:fatty acid metabolic process"/>
    <property type="evidence" value="ECO:0007669"/>
    <property type="project" value="UniProtKB-KW"/>
</dbReference>
<evidence type="ECO:0000313" key="11">
    <source>
        <dbReference type="EMBL" id="SCU86319.1"/>
    </source>
</evidence>
<organism evidence="11 12">
    <name type="scientific">Lachancea nothofagi CBS 11611</name>
    <dbReference type="NCBI Taxonomy" id="1266666"/>
    <lineage>
        <taxon>Eukaryota</taxon>
        <taxon>Fungi</taxon>
        <taxon>Dikarya</taxon>
        <taxon>Ascomycota</taxon>
        <taxon>Saccharomycotina</taxon>
        <taxon>Saccharomycetes</taxon>
        <taxon>Saccharomycetales</taxon>
        <taxon>Saccharomycetaceae</taxon>
        <taxon>Lachancea</taxon>
    </lineage>
</organism>
<evidence type="ECO:0000313" key="12">
    <source>
        <dbReference type="Proteomes" id="UP000189911"/>
    </source>
</evidence>
<comment type="similarity">
    <text evidence="1">Belongs to the AB hydrolase superfamily. AB hydrolase 2 family.</text>
</comment>
<dbReference type="AlphaFoldDB" id="A0A1G4J8L4"/>
<dbReference type="GO" id="GO:0005737">
    <property type="term" value="C:cytoplasm"/>
    <property type="evidence" value="ECO:0007669"/>
    <property type="project" value="TreeGrafter"/>
</dbReference>
<keyword evidence="6" id="KW-0276">Fatty acid metabolism</keyword>
<keyword evidence="12" id="KW-1185">Reference proteome</keyword>
<accession>A0A1G4J8L4</accession>
<sequence length="230" mass="25137">MSSTSAIRIPSRAKPAKQALIFLHGLGDSGSGWSFFAEFLQRDPAFKNTNFVFPNAPTMRITANGGYPSPSWFDIREWDELQSKPDVDGFVKSLDLVRNLVDEQIHNGVQPTNIIVGGFSQGAALALASSVTLPVKIGGFIALSGFSVINDKLTQIRNSVNKDTPVFHGHGDADPIIALRMGQTAQKFFSDSCELSKYTMNVYPGMAHSTCPEEIDDVVKFLRNALELNQ</sequence>
<gene>
    <name evidence="11" type="ORF">LANO_0C07580G</name>
</gene>
<reference evidence="12" key="1">
    <citation type="submission" date="2016-03" db="EMBL/GenBank/DDBJ databases">
        <authorList>
            <person name="Devillers Hugo."/>
        </authorList>
    </citation>
    <scope>NUCLEOTIDE SEQUENCE [LARGE SCALE GENOMIC DNA]</scope>
</reference>
<dbReference type="EMBL" id="LT598446">
    <property type="protein sequence ID" value="SCU86319.1"/>
    <property type="molecule type" value="Genomic_DNA"/>
</dbReference>
<dbReference type="Pfam" id="PF02230">
    <property type="entry name" value="Abhydrolase_2"/>
    <property type="match status" value="1"/>
</dbReference>
<dbReference type="SUPFAM" id="SSF53474">
    <property type="entry name" value="alpha/beta-Hydrolases"/>
    <property type="match status" value="1"/>
</dbReference>
<evidence type="ECO:0000256" key="3">
    <source>
        <dbReference type="ARBA" id="ARBA00014923"/>
    </source>
</evidence>
<dbReference type="Proteomes" id="UP000189911">
    <property type="component" value="Chromosome C"/>
</dbReference>
<evidence type="ECO:0000256" key="2">
    <source>
        <dbReference type="ARBA" id="ARBA00012423"/>
    </source>
</evidence>
<evidence type="ECO:0000256" key="8">
    <source>
        <dbReference type="ARBA" id="ARBA00031195"/>
    </source>
</evidence>
<feature type="domain" description="Phospholipase/carboxylesterase/thioesterase" evidence="10">
    <location>
        <begin position="8"/>
        <end position="224"/>
    </location>
</feature>
<dbReference type="GO" id="GO:0052689">
    <property type="term" value="F:carboxylic ester hydrolase activity"/>
    <property type="evidence" value="ECO:0007669"/>
    <property type="project" value="UniProtKB-KW"/>
</dbReference>
<evidence type="ECO:0000256" key="5">
    <source>
        <dbReference type="ARBA" id="ARBA00022801"/>
    </source>
</evidence>
<protein>
    <recommendedName>
        <fullName evidence="3">Acyl-protein thioesterase 1</fullName>
        <ecNumber evidence="2">3.1.2.22</ecNumber>
    </recommendedName>
    <alternativeName>
        <fullName evidence="8">Palmitoyl-protein hydrolase</fullName>
    </alternativeName>
</protein>
<dbReference type="PANTHER" id="PTHR10655:SF17">
    <property type="entry name" value="LYSOPHOSPHOLIPASE-LIKE PROTEIN 1"/>
    <property type="match status" value="1"/>
</dbReference>
<keyword evidence="5" id="KW-0378">Hydrolase</keyword>
<keyword evidence="6" id="KW-0443">Lipid metabolism</keyword>
<evidence type="ECO:0000256" key="4">
    <source>
        <dbReference type="ARBA" id="ARBA00022487"/>
    </source>
</evidence>
<dbReference type="InterPro" id="IPR029058">
    <property type="entry name" value="AB_hydrolase_fold"/>
</dbReference>
<dbReference type="PANTHER" id="PTHR10655">
    <property type="entry name" value="LYSOPHOSPHOLIPASE-RELATED"/>
    <property type="match status" value="1"/>
</dbReference>
<comment type="catalytic activity">
    <reaction evidence="9">
        <text>S-hexadecanoyl-L-cysteinyl-[protein] + H2O = L-cysteinyl-[protein] + hexadecanoate + H(+)</text>
        <dbReference type="Rhea" id="RHEA:19233"/>
        <dbReference type="Rhea" id="RHEA-COMP:10131"/>
        <dbReference type="Rhea" id="RHEA-COMP:11032"/>
        <dbReference type="ChEBI" id="CHEBI:7896"/>
        <dbReference type="ChEBI" id="CHEBI:15377"/>
        <dbReference type="ChEBI" id="CHEBI:15378"/>
        <dbReference type="ChEBI" id="CHEBI:29950"/>
        <dbReference type="ChEBI" id="CHEBI:74151"/>
        <dbReference type="EC" id="3.1.2.22"/>
    </reaction>
</comment>
<dbReference type="InterPro" id="IPR003140">
    <property type="entry name" value="PLipase/COase/thioEstase"/>
</dbReference>
<proteinExistence type="inferred from homology"/>
<dbReference type="InterPro" id="IPR050565">
    <property type="entry name" value="LYPA1-2/EST-like"/>
</dbReference>
<evidence type="ECO:0000256" key="6">
    <source>
        <dbReference type="ARBA" id="ARBA00022832"/>
    </source>
</evidence>
<dbReference type="EC" id="3.1.2.22" evidence="2"/>
<evidence type="ECO:0000259" key="10">
    <source>
        <dbReference type="Pfam" id="PF02230"/>
    </source>
</evidence>
<evidence type="ECO:0000256" key="9">
    <source>
        <dbReference type="ARBA" id="ARBA00047337"/>
    </source>
</evidence>
<comment type="function">
    <text evidence="7">Hydrolyzes fatty acids from S-acylated cysteine residues in proteins with a strong preference for palmitoylated G-alpha proteins over other acyl substrates. Mediates the deacylation of G-alpha proteins such as GPA1 in vivo, but has weak or no activity toward palmitoylated Ras proteins. Has weak lysophospholipase activity in vitro; however such activity may not exist in vivo.</text>
</comment>
<name>A0A1G4J8L4_9SACH</name>